<keyword evidence="4 9" id="KW-0812">Transmembrane</keyword>
<dbReference type="Pfam" id="PF14798">
    <property type="entry name" value="Ca_hom_mod"/>
    <property type="match status" value="1"/>
</dbReference>
<feature type="transmembrane region" description="Helical" evidence="9">
    <location>
        <begin position="176"/>
        <end position="197"/>
    </location>
</feature>
<dbReference type="GO" id="GO:0005886">
    <property type="term" value="C:plasma membrane"/>
    <property type="evidence" value="ECO:0007669"/>
    <property type="project" value="TreeGrafter"/>
</dbReference>
<organism evidence="10 11">
    <name type="scientific">Asarcornis scutulata</name>
    <dbReference type="NCBI Taxonomy" id="75869"/>
    <lineage>
        <taxon>Eukaryota</taxon>
        <taxon>Metazoa</taxon>
        <taxon>Chordata</taxon>
        <taxon>Craniata</taxon>
        <taxon>Vertebrata</taxon>
        <taxon>Euteleostomi</taxon>
        <taxon>Archelosauria</taxon>
        <taxon>Archosauria</taxon>
        <taxon>Dinosauria</taxon>
        <taxon>Saurischia</taxon>
        <taxon>Theropoda</taxon>
        <taxon>Coelurosauria</taxon>
        <taxon>Aves</taxon>
        <taxon>Neognathae</taxon>
        <taxon>Galloanserae</taxon>
        <taxon>Anseriformes</taxon>
        <taxon>Anatidae</taxon>
        <taxon>Anatinae</taxon>
        <taxon>Asarcornis</taxon>
    </lineage>
</organism>
<gene>
    <name evidence="10" type="primary">Calhm6</name>
    <name evidence="10" type="ORF">ASASCU_R07536</name>
</gene>
<evidence type="ECO:0000256" key="4">
    <source>
        <dbReference type="ARBA" id="ARBA00022692"/>
    </source>
</evidence>
<evidence type="ECO:0000256" key="5">
    <source>
        <dbReference type="ARBA" id="ARBA00022989"/>
    </source>
</evidence>
<protein>
    <submittedName>
        <fullName evidence="10">CAHM6 protein</fullName>
    </submittedName>
</protein>
<dbReference type="PANTHER" id="PTHR32261">
    <property type="entry name" value="CALCIUM HOMEOSTASIS MODULATOR PROTEIN"/>
    <property type="match status" value="1"/>
</dbReference>
<feature type="transmembrane region" description="Helical" evidence="9">
    <location>
        <begin position="104"/>
        <end position="127"/>
    </location>
</feature>
<keyword evidence="6" id="KW-0406">Ion transport</keyword>
<evidence type="ECO:0000256" key="1">
    <source>
        <dbReference type="ARBA" id="ARBA00004141"/>
    </source>
</evidence>
<dbReference type="AlphaFoldDB" id="A0A7K7L121"/>
<evidence type="ECO:0000313" key="11">
    <source>
        <dbReference type="Proteomes" id="UP000525565"/>
    </source>
</evidence>
<dbReference type="EMBL" id="VZSO01000127">
    <property type="protein sequence ID" value="NWZ24600.1"/>
    <property type="molecule type" value="Genomic_DNA"/>
</dbReference>
<comment type="subcellular location">
    <subcellularLocation>
        <location evidence="1">Membrane</location>
        <topology evidence="1">Multi-pass membrane protein</topology>
    </subcellularLocation>
</comment>
<keyword evidence="11" id="KW-1185">Reference proteome</keyword>
<name>A0A7K7L121_9AVES</name>
<feature type="non-terminal residue" evidence="10">
    <location>
        <position position="310"/>
    </location>
</feature>
<dbReference type="GO" id="GO:0005261">
    <property type="term" value="F:monoatomic cation channel activity"/>
    <property type="evidence" value="ECO:0007669"/>
    <property type="project" value="TreeGrafter"/>
</dbReference>
<evidence type="ECO:0000256" key="6">
    <source>
        <dbReference type="ARBA" id="ARBA00023065"/>
    </source>
</evidence>
<keyword evidence="3" id="KW-0813">Transport</keyword>
<proteinExistence type="inferred from homology"/>
<evidence type="ECO:0000256" key="2">
    <source>
        <dbReference type="ARBA" id="ARBA00008497"/>
    </source>
</evidence>
<feature type="transmembrane region" description="Helical" evidence="9">
    <location>
        <begin position="46"/>
        <end position="68"/>
    </location>
</feature>
<comment type="similarity">
    <text evidence="2">Belongs to the CALHM family.</text>
</comment>
<comment type="caution">
    <text evidence="10">The sequence shown here is derived from an EMBL/GenBank/DDBJ whole genome shotgun (WGS) entry which is preliminary data.</text>
</comment>
<dbReference type="InterPro" id="IPR029569">
    <property type="entry name" value="CALHM"/>
</dbReference>
<evidence type="ECO:0000313" key="10">
    <source>
        <dbReference type="EMBL" id="NWZ24600.1"/>
    </source>
</evidence>
<sequence length="310" mass="34798">MEKLRTAMDFCIRHQKILGYSIVSLLTAASEYIFSSVVFKCPCNSWNTLYGCAFIIAPAFVLFLLGYMTNARVWLLVTGRCSPKNQCSCDSCGNFLKVLVPVTASALVAPFTWIAVALLSASFYACAASGSSFIRKLVCRDFKEYCNASLEKIPCDEELSKKIGAFHSLQAQSQMVGWLLIAIIMTAALISTCFSYCCSPVSHFQLKFWKIYLKKEREVFEIKAKDHAAKLAERNVHFFFEPADPAPFCTPSNEDWQKISFPYGFNTEEQHYSMIHKYVNTNRGKTSSGRDQIHSVLAFVDEAHGSESGF</sequence>
<keyword evidence="5 9" id="KW-1133">Transmembrane helix</keyword>
<reference evidence="10 11" key="1">
    <citation type="submission" date="2019-09" db="EMBL/GenBank/DDBJ databases">
        <title>Bird 10,000 Genomes (B10K) Project - Family phase.</title>
        <authorList>
            <person name="Zhang G."/>
        </authorList>
    </citation>
    <scope>NUCLEOTIDE SEQUENCE [LARGE SCALE GENOMIC DNA]</scope>
    <source>
        <strain evidence="10">OUT-0051</strain>
        <tissue evidence="10">Kidney</tissue>
    </source>
</reference>
<dbReference type="PANTHER" id="PTHR32261:SF4">
    <property type="entry name" value="CALCIUM HOMEOSTASIS MODULATOR PROTEIN 6"/>
    <property type="match status" value="1"/>
</dbReference>
<feature type="transmembrane region" description="Helical" evidence="9">
    <location>
        <begin position="17"/>
        <end position="34"/>
    </location>
</feature>
<accession>A0A7K7L121</accession>
<feature type="non-terminal residue" evidence="10">
    <location>
        <position position="1"/>
    </location>
</feature>
<dbReference type="Proteomes" id="UP000525565">
    <property type="component" value="Unassembled WGS sequence"/>
</dbReference>
<keyword evidence="8" id="KW-0407">Ion channel</keyword>
<evidence type="ECO:0000256" key="9">
    <source>
        <dbReference type="SAM" id="Phobius"/>
    </source>
</evidence>
<keyword evidence="7 9" id="KW-0472">Membrane</keyword>
<evidence type="ECO:0000256" key="3">
    <source>
        <dbReference type="ARBA" id="ARBA00022448"/>
    </source>
</evidence>
<dbReference type="GO" id="GO:1904669">
    <property type="term" value="P:ATP export"/>
    <property type="evidence" value="ECO:0007669"/>
    <property type="project" value="UniProtKB-ARBA"/>
</dbReference>
<evidence type="ECO:0000256" key="8">
    <source>
        <dbReference type="ARBA" id="ARBA00023303"/>
    </source>
</evidence>
<evidence type="ECO:0000256" key="7">
    <source>
        <dbReference type="ARBA" id="ARBA00023136"/>
    </source>
</evidence>